<dbReference type="AlphaFoldDB" id="A0ABC8SBA9"/>
<reference evidence="1 2" key="1">
    <citation type="submission" date="2024-02" db="EMBL/GenBank/DDBJ databases">
        <authorList>
            <person name="Vignale AGUSTIN F."/>
            <person name="Sosa J E."/>
            <person name="Modenutti C."/>
        </authorList>
    </citation>
    <scope>NUCLEOTIDE SEQUENCE [LARGE SCALE GENOMIC DNA]</scope>
</reference>
<organism evidence="1 2">
    <name type="scientific">Ilex paraguariensis</name>
    <name type="common">yerba mate</name>
    <dbReference type="NCBI Taxonomy" id="185542"/>
    <lineage>
        <taxon>Eukaryota</taxon>
        <taxon>Viridiplantae</taxon>
        <taxon>Streptophyta</taxon>
        <taxon>Embryophyta</taxon>
        <taxon>Tracheophyta</taxon>
        <taxon>Spermatophyta</taxon>
        <taxon>Magnoliopsida</taxon>
        <taxon>eudicotyledons</taxon>
        <taxon>Gunneridae</taxon>
        <taxon>Pentapetalae</taxon>
        <taxon>asterids</taxon>
        <taxon>campanulids</taxon>
        <taxon>Aquifoliales</taxon>
        <taxon>Aquifoliaceae</taxon>
        <taxon>Ilex</taxon>
    </lineage>
</organism>
<protein>
    <submittedName>
        <fullName evidence="1">Uncharacterized protein</fullName>
    </submittedName>
</protein>
<comment type="caution">
    <text evidence="1">The sequence shown here is derived from an EMBL/GenBank/DDBJ whole genome shotgun (WGS) entry which is preliminary data.</text>
</comment>
<evidence type="ECO:0000313" key="2">
    <source>
        <dbReference type="Proteomes" id="UP001642360"/>
    </source>
</evidence>
<gene>
    <name evidence="1" type="ORF">ILEXP_LOCUS20557</name>
</gene>
<sequence length="126" mass="13603">MASCGVFKSSFLPSLHIQDGYSSSSLLAAAKPILPSNKRKFTGVVAAQDNKASKENDVPVKRDDSTKINGQATRTLNFSGEKPITPILDTINHPIHMNNLSVEELEKLQMNSGKKLSIPSLRPAAT</sequence>
<name>A0ABC8SBA9_9AQUA</name>
<proteinExistence type="predicted"/>
<keyword evidence="2" id="KW-1185">Reference proteome</keyword>
<evidence type="ECO:0000313" key="1">
    <source>
        <dbReference type="EMBL" id="CAK9152338.1"/>
    </source>
</evidence>
<dbReference type="Proteomes" id="UP001642360">
    <property type="component" value="Unassembled WGS sequence"/>
</dbReference>
<dbReference type="EMBL" id="CAUOFW020002265">
    <property type="protein sequence ID" value="CAK9152338.1"/>
    <property type="molecule type" value="Genomic_DNA"/>
</dbReference>
<accession>A0ABC8SBA9</accession>